<dbReference type="Pfam" id="PF13812">
    <property type="entry name" value="PPR_3"/>
    <property type="match status" value="1"/>
</dbReference>
<dbReference type="Pfam" id="PF01535">
    <property type="entry name" value="PPR"/>
    <property type="match status" value="4"/>
</dbReference>
<dbReference type="NCBIfam" id="TIGR00756">
    <property type="entry name" value="PPR"/>
    <property type="match status" value="3"/>
</dbReference>
<evidence type="ECO:0000256" key="2">
    <source>
        <dbReference type="PROSITE-ProRule" id="PRU00708"/>
    </source>
</evidence>
<dbReference type="AlphaFoldDB" id="A0AAX6HZZ0"/>
<keyword evidence="1" id="KW-0677">Repeat</keyword>
<evidence type="ECO:0000313" key="4">
    <source>
        <dbReference type="Proteomes" id="UP001140949"/>
    </source>
</evidence>
<gene>
    <name evidence="3" type="ORF">M6B38_279670</name>
</gene>
<feature type="repeat" description="PPR" evidence="2">
    <location>
        <begin position="295"/>
        <end position="329"/>
    </location>
</feature>
<evidence type="ECO:0000256" key="1">
    <source>
        <dbReference type="ARBA" id="ARBA00022737"/>
    </source>
</evidence>
<comment type="caution">
    <text evidence="3">The sequence shown here is derived from an EMBL/GenBank/DDBJ whole genome shotgun (WGS) entry which is preliminary data.</text>
</comment>
<reference evidence="3" key="2">
    <citation type="submission" date="2023-04" db="EMBL/GenBank/DDBJ databases">
        <authorList>
            <person name="Bruccoleri R.E."/>
            <person name="Oakeley E.J."/>
            <person name="Faust A.-M."/>
            <person name="Dessus-Babus S."/>
            <person name="Altorfer M."/>
            <person name="Burckhardt D."/>
            <person name="Oertli M."/>
            <person name="Naumann U."/>
            <person name="Petersen F."/>
            <person name="Wong J."/>
        </authorList>
    </citation>
    <scope>NUCLEOTIDE SEQUENCE</scope>
    <source>
        <strain evidence="3">GSM-AAB239-AS_SAM_17_03QT</strain>
        <tissue evidence="3">Leaf</tissue>
    </source>
</reference>
<dbReference type="GO" id="GO:0009451">
    <property type="term" value="P:RNA modification"/>
    <property type="evidence" value="ECO:0007669"/>
    <property type="project" value="InterPro"/>
</dbReference>
<dbReference type="PROSITE" id="PS51375">
    <property type="entry name" value="PPR"/>
    <property type="match status" value="3"/>
</dbReference>
<sequence length="592" mass="64728">MPPKILFPSLSPAQEQIVEHFAQQLQLCSSDGLRALGRTAAIHSHLTKTPLLNSSLFLRNHLLTSYFSTSPDPSLPLQLLDEMPHRNVVSWSSSISGLVRLREPSLALSLFSDMLRSPARPNEFTLVSALHAASLLSSADHGPTGHCASQAVYGLVLRLGFDSNVFLTNAYLTGLVRSRRFGEAVELFEKCGNRDVVSWNSMMAGYLEFDCSMVWTVWCRMNRGGVAPDEFSFSSVLTGLATASTSISGVQVHAQAVKYGYGDDLCVGNSLVDMYLKNRDLVAGFRAFREMPKRDVVSWTQMAAGCLDCGQSSQALEIVHRMKLAGIMPNRFTMATALNACASLASAEEGGKAHAFRVKLGDDVDVCVDNALLDMYVKCGSMGDALKVFRSMEVKCDVSWTTLIMGFAQNGLAREALRVYEKMVAERVKPNYITFISVLYACSQGGLVDEGWRYFASMSRDHGVDPGEDHYACMVDLLGKAGHIPEAEALIQSMPFEPGAVVWQTLLGACRLHGDVETGKRAASRAMALVKEDPSTYVMLSNIFADKSNWDGVDRVRELMGNRGVNKMPGSSWIETTKVSQCSISQQGSCKL</sequence>
<dbReference type="InterPro" id="IPR002885">
    <property type="entry name" value="PPR_rpt"/>
</dbReference>
<dbReference type="EMBL" id="JANAVB010005599">
    <property type="protein sequence ID" value="KAJ6846303.1"/>
    <property type="molecule type" value="Genomic_DNA"/>
</dbReference>
<dbReference type="Proteomes" id="UP001140949">
    <property type="component" value="Unassembled WGS sequence"/>
</dbReference>
<feature type="repeat" description="PPR" evidence="2">
    <location>
        <begin position="396"/>
        <end position="430"/>
    </location>
</feature>
<dbReference type="FunFam" id="1.25.40.10:FF:000073">
    <property type="entry name" value="Pentatricopeptide repeat-containing protein chloroplastic"/>
    <property type="match status" value="1"/>
</dbReference>
<organism evidence="3 4">
    <name type="scientific">Iris pallida</name>
    <name type="common">Sweet iris</name>
    <dbReference type="NCBI Taxonomy" id="29817"/>
    <lineage>
        <taxon>Eukaryota</taxon>
        <taxon>Viridiplantae</taxon>
        <taxon>Streptophyta</taxon>
        <taxon>Embryophyta</taxon>
        <taxon>Tracheophyta</taxon>
        <taxon>Spermatophyta</taxon>
        <taxon>Magnoliopsida</taxon>
        <taxon>Liliopsida</taxon>
        <taxon>Asparagales</taxon>
        <taxon>Iridaceae</taxon>
        <taxon>Iridoideae</taxon>
        <taxon>Irideae</taxon>
        <taxon>Iris</taxon>
    </lineage>
</organism>
<dbReference type="Pfam" id="PF20431">
    <property type="entry name" value="E_motif"/>
    <property type="match status" value="1"/>
</dbReference>
<dbReference type="InterPro" id="IPR046960">
    <property type="entry name" value="PPR_At4g14850-like_plant"/>
</dbReference>
<accession>A0AAX6HZZ0</accession>
<proteinExistence type="predicted"/>
<reference evidence="3" key="1">
    <citation type="journal article" date="2023" name="GigaByte">
        <title>Genome assembly of the bearded iris, Iris pallida Lam.</title>
        <authorList>
            <person name="Bruccoleri R.E."/>
            <person name="Oakeley E.J."/>
            <person name="Faust A.M.E."/>
            <person name="Altorfer M."/>
            <person name="Dessus-Babus S."/>
            <person name="Burckhardt D."/>
            <person name="Oertli M."/>
            <person name="Naumann U."/>
            <person name="Petersen F."/>
            <person name="Wong J."/>
        </authorList>
    </citation>
    <scope>NUCLEOTIDE SEQUENCE</scope>
    <source>
        <strain evidence="3">GSM-AAB239-AS_SAM_17_03QT</strain>
    </source>
</reference>
<dbReference type="FunFam" id="1.25.40.10:FF:001681">
    <property type="entry name" value="Pentatricopeptide repeat-containing protein At4g33170 family"/>
    <property type="match status" value="1"/>
</dbReference>
<name>A0AAX6HZZ0_IRIPA</name>
<dbReference type="Gene3D" id="1.25.40.10">
    <property type="entry name" value="Tetratricopeptide repeat domain"/>
    <property type="match status" value="4"/>
</dbReference>
<evidence type="ECO:0000313" key="3">
    <source>
        <dbReference type="EMBL" id="KAJ6846303.1"/>
    </source>
</evidence>
<protein>
    <submittedName>
        <fullName evidence="3">Pentatricopeptide repeat-containing protein-like</fullName>
    </submittedName>
</protein>
<dbReference type="InterPro" id="IPR011990">
    <property type="entry name" value="TPR-like_helical_dom_sf"/>
</dbReference>
<dbReference type="InterPro" id="IPR046848">
    <property type="entry name" value="E_motif"/>
</dbReference>
<dbReference type="PANTHER" id="PTHR47926:SF349">
    <property type="entry name" value="(WILD MALAYSIAN BANANA) HYPOTHETICAL PROTEIN"/>
    <property type="match status" value="1"/>
</dbReference>
<dbReference type="GO" id="GO:0003723">
    <property type="term" value="F:RNA binding"/>
    <property type="evidence" value="ECO:0007669"/>
    <property type="project" value="InterPro"/>
</dbReference>
<keyword evidence="4" id="KW-1185">Reference proteome</keyword>
<dbReference type="Pfam" id="PF13041">
    <property type="entry name" value="PPR_2"/>
    <property type="match status" value="2"/>
</dbReference>
<dbReference type="PANTHER" id="PTHR47926">
    <property type="entry name" value="PENTATRICOPEPTIDE REPEAT-CONTAINING PROTEIN"/>
    <property type="match status" value="1"/>
</dbReference>
<feature type="repeat" description="PPR" evidence="2">
    <location>
        <begin position="87"/>
        <end position="121"/>
    </location>
</feature>